<evidence type="ECO:0000256" key="1">
    <source>
        <dbReference type="SAM" id="MobiDB-lite"/>
    </source>
</evidence>
<evidence type="ECO:0000313" key="4">
    <source>
        <dbReference type="Proteomes" id="UP001431010"/>
    </source>
</evidence>
<feature type="transmembrane region" description="Helical" evidence="2">
    <location>
        <begin position="111"/>
        <end position="130"/>
    </location>
</feature>
<evidence type="ECO:0000256" key="2">
    <source>
        <dbReference type="SAM" id="Phobius"/>
    </source>
</evidence>
<evidence type="ECO:0000313" key="3">
    <source>
        <dbReference type="EMBL" id="UFZ08519.1"/>
    </source>
</evidence>
<feature type="transmembrane region" description="Helical" evidence="2">
    <location>
        <begin position="16"/>
        <end position="41"/>
    </location>
</feature>
<protein>
    <submittedName>
        <fullName evidence="3">DUF805 domain-containing protein</fullName>
    </submittedName>
</protein>
<organism evidence="3 4">
    <name type="scientific">Bradyrhizobium ontarionense</name>
    <dbReference type="NCBI Taxonomy" id="2898149"/>
    <lineage>
        <taxon>Bacteria</taxon>
        <taxon>Pseudomonadati</taxon>
        <taxon>Pseudomonadota</taxon>
        <taxon>Alphaproteobacteria</taxon>
        <taxon>Hyphomicrobiales</taxon>
        <taxon>Nitrobacteraceae</taxon>
        <taxon>Bradyrhizobium</taxon>
    </lineage>
</organism>
<dbReference type="EMBL" id="CP088156">
    <property type="protein sequence ID" value="UFZ08519.1"/>
    <property type="molecule type" value="Genomic_DNA"/>
</dbReference>
<sequence>MGFIFGFNMRLGRLQYFLASLGLGVVFIVLAVVMAAGLGAVTAQTSALAISWPIIAMIGLFLIANLMLQAMRFRDIGWDPVCVIPAWIAVMVLDYVIAGRFPEYAATSSHHGTWVGGLINLGLSVALLFFPSGADDAQASGGPPVSRTPSAPLRSARSAGSATEARLARITGGDTARRGW</sequence>
<name>A0ABY3RQE3_9BRAD</name>
<feature type="transmembrane region" description="Helical" evidence="2">
    <location>
        <begin position="47"/>
        <end position="68"/>
    </location>
</feature>
<keyword evidence="2" id="KW-0812">Transmembrane</keyword>
<keyword evidence="4" id="KW-1185">Reference proteome</keyword>
<reference evidence="3" key="1">
    <citation type="journal article" date="2024" name="Antonie Van Leeuwenhoek">
        <title>Bradyrhizobium ontarionense sp. nov., a novel bacterial symbiont isolated from Aeschynomene indica (Indian jointvetch), harbours photosynthesis, nitrogen fixation and nitrous oxide (N2O) reductase genes.</title>
        <authorList>
            <person name="Bromfield E.S.P."/>
            <person name="Cloutier S."/>
        </authorList>
    </citation>
    <scope>NUCLEOTIDE SEQUENCE</scope>
    <source>
        <strain evidence="3">A19</strain>
    </source>
</reference>
<dbReference type="RefSeq" id="WP_231327962.1">
    <property type="nucleotide sequence ID" value="NZ_CP088156.1"/>
</dbReference>
<keyword evidence="2" id="KW-1133">Transmembrane helix</keyword>
<feature type="region of interest" description="Disordered" evidence="1">
    <location>
        <begin position="139"/>
        <end position="163"/>
    </location>
</feature>
<dbReference type="Proteomes" id="UP001431010">
    <property type="component" value="Chromosome"/>
</dbReference>
<keyword evidence="2" id="KW-0472">Membrane</keyword>
<feature type="transmembrane region" description="Helical" evidence="2">
    <location>
        <begin position="80"/>
        <end position="99"/>
    </location>
</feature>
<gene>
    <name evidence="3" type="ORF">LQG66_26965</name>
</gene>
<dbReference type="InterPro" id="IPR008523">
    <property type="entry name" value="DUF805"/>
</dbReference>
<accession>A0ABY3RQE3</accession>
<dbReference type="Pfam" id="PF05656">
    <property type="entry name" value="DUF805"/>
    <property type="match status" value="1"/>
</dbReference>
<proteinExistence type="predicted"/>